<evidence type="ECO:0000256" key="1">
    <source>
        <dbReference type="SAM" id="MobiDB-lite"/>
    </source>
</evidence>
<evidence type="ECO:0000313" key="2">
    <source>
        <dbReference type="EMBL" id="MBO3736656.1"/>
    </source>
</evidence>
<sequence length="439" mass="48461">MIEHDKACTVCTYALNPIDDNGTITYEHPVAPAGGGHNPAPVPAHQLADVYRRCHLCSDNEPVWMYRTPQIEVMSQGTRQITETYSTQWNICIPCAALIEQDDHVTLTQRSIAVMRWHPADPRAQLLGLLHRAIVLTREPGRTLLTTGAQTAAPLKASTLPKVRDRLAGLLRGTIGLPAPIDHPEPRRLIADSLDQARLYWIDPQFTTLVAEVLTDLPDTNITDRIVPAGSGLLAWSTPLDHRHRIAAASWAPQPDGWQMICYRSLGLDQPPAATEAIRHEIGWLVPIHVEHVPHEFTVNGDHPLAALIASWLIIAQQLTHDEPTPVDSPIRKAYARARRPAPEVRLLRIRPRSSPPQLADTPTAGARTGRAKPDHRFWVSGHKRNQAYGPGRTLRQEIDIDPFLKGPENLPIKASTTVRVLGTTRQPPEGESSAPGNG</sequence>
<keyword evidence="3" id="KW-1185">Reference proteome</keyword>
<gene>
    <name evidence="2" type="ORF">J5X75_03870</name>
</gene>
<feature type="compositionally biased region" description="Polar residues" evidence="1">
    <location>
        <begin position="415"/>
        <end position="427"/>
    </location>
</feature>
<accession>A0ABS3UD01</accession>
<reference evidence="2 3" key="1">
    <citation type="submission" date="2021-03" db="EMBL/GenBank/DDBJ databases">
        <title>Actinoplanes flavus sp. nov., a novel actinomycete isolated from Coconut Palm rhizosphere soil.</title>
        <authorList>
            <person name="Luo X."/>
        </authorList>
    </citation>
    <scope>NUCLEOTIDE SEQUENCE [LARGE SCALE GENOMIC DNA]</scope>
    <source>
        <strain evidence="2 3">NEAU-H7</strain>
    </source>
</reference>
<proteinExistence type="predicted"/>
<feature type="region of interest" description="Disordered" evidence="1">
    <location>
        <begin position="352"/>
        <end position="394"/>
    </location>
</feature>
<name>A0ABS3UD01_9ACTN</name>
<feature type="region of interest" description="Disordered" evidence="1">
    <location>
        <begin position="410"/>
        <end position="439"/>
    </location>
</feature>
<comment type="caution">
    <text evidence="2">The sequence shown here is derived from an EMBL/GenBank/DDBJ whole genome shotgun (WGS) entry which is preliminary data.</text>
</comment>
<dbReference type="EMBL" id="JAGFNS010000002">
    <property type="protein sequence ID" value="MBO3736656.1"/>
    <property type="molecule type" value="Genomic_DNA"/>
</dbReference>
<protein>
    <submittedName>
        <fullName evidence="2">Uncharacterized protein</fullName>
    </submittedName>
</protein>
<dbReference type="RefSeq" id="WP_208465874.1">
    <property type="nucleotide sequence ID" value="NZ_JAGFNS010000002.1"/>
</dbReference>
<evidence type="ECO:0000313" key="3">
    <source>
        <dbReference type="Proteomes" id="UP000679690"/>
    </source>
</evidence>
<organism evidence="2 3">
    <name type="scientific">Actinoplanes flavus</name>
    <dbReference type="NCBI Taxonomy" id="2820290"/>
    <lineage>
        <taxon>Bacteria</taxon>
        <taxon>Bacillati</taxon>
        <taxon>Actinomycetota</taxon>
        <taxon>Actinomycetes</taxon>
        <taxon>Micromonosporales</taxon>
        <taxon>Micromonosporaceae</taxon>
        <taxon>Actinoplanes</taxon>
    </lineage>
</organism>
<dbReference type="Proteomes" id="UP000679690">
    <property type="component" value="Unassembled WGS sequence"/>
</dbReference>